<dbReference type="Proteomes" id="UP001152320">
    <property type="component" value="Chromosome 3"/>
</dbReference>
<proteinExistence type="predicted"/>
<comment type="caution">
    <text evidence="1">The sequence shown here is derived from an EMBL/GenBank/DDBJ whole genome shotgun (WGS) entry which is preliminary data.</text>
</comment>
<dbReference type="EMBL" id="JAIZAY010000003">
    <property type="protein sequence ID" value="KAJ8045562.1"/>
    <property type="molecule type" value="Genomic_DNA"/>
</dbReference>
<evidence type="ECO:0000313" key="2">
    <source>
        <dbReference type="Proteomes" id="UP001152320"/>
    </source>
</evidence>
<evidence type="ECO:0000313" key="1">
    <source>
        <dbReference type="EMBL" id="KAJ8045562.1"/>
    </source>
</evidence>
<sequence>MSSALPEVMLLSTSATQMSKKPTLYTPLNRSLGESGNNLVFLLPKYDPIVQRIKPMKMPIEQWTDHGLEFSLRMHRKHRLECLLILPQTYMNSQKVLAHTSSFAKTIIPTRLIKCYPNNNPRSQWRLNKS</sequence>
<reference evidence="1" key="1">
    <citation type="submission" date="2021-10" db="EMBL/GenBank/DDBJ databases">
        <title>Tropical sea cucumber genome reveals ecological adaptation and Cuvierian tubules defense mechanism.</title>
        <authorList>
            <person name="Chen T."/>
        </authorList>
    </citation>
    <scope>NUCLEOTIDE SEQUENCE</scope>
    <source>
        <strain evidence="1">Nanhai2018</strain>
        <tissue evidence="1">Muscle</tissue>
    </source>
</reference>
<organism evidence="1 2">
    <name type="scientific">Holothuria leucospilota</name>
    <name type="common">Black long sea cucumber</name>
    <name type="synonym">Mertensiothuria leucospilota</name>
    <dbReference type="NCBI Taxonomy" id="206669"/>
    <lineage>
        <taxon>Eukaryota</taxon>
        <taxon>Metazoa</taxon>
        <taxon>Echinodermata</taxon>
        <taxon>Eleutherozoa</taxon>
        <taxon>Echinozoa</taxon>
        <taxon>Holothuroidea</taxon>
        <taxon>Aspidochirotacea</taxon>
        <taxon>Aspidochirotida</taxon>
        <taxon>Holothuriidae</taxon>
        <taxon>Holothuria</taxon>
    </lineage>
</organism>
<protein>
    <submittedName>
        <fullName evidence="1">Uncharacterized protein</fullName>
    </submittedName>
</protein>
<gene>
    <name evidence="1" type="ORF">HOLleu_08595</name>
</gene>
<keyword evidence="2" id="KW-1185">Reference proteome</keyword>
<name>A0A9Q1CHR8_HOLLE</name>
<accession>A0A9Q1CHR8</accession>
<dbReference type="AlphaFoldDB" id="A0A9Q1CHR8"/>